<sequence length="673" mass="75974">MITIYNMLSSRDEILNTNGLAILDDICISGKITEKLNGEYGLQATFLMDKEFNRHNYIEQEAIIRCNDIYGYEIFRIAKLTKTLNGRIEVYARHITYDTTNMWLEDVRPTELNGYEFLNWIFTHTTTPNLGFTYSSDIAEQGTSYFLNKSVYEAIFSADNSFLNRLGGEVSRRQYNIAINNSIGSDNNVIIKSRKNLTGFEAYTDIDTVITRIYPKGNNGLNIAGKYIDSPYLGNYATVKSAEIQFNIGIDDKNGITETMAKQQLLEAAQKKFSADKIDILKAQYKINFVDISKTEEYKDFAILEEIRLGDIITVYEDNFKMNVKVKVIERYWDIKRQEHTSITLSNYAIQSNVTTINKIINTLNQFKDPQSGFINQAKEQMKMGLDNSHVIVKLNEILAMDTTDKATAKEGLQLCKDGLLAYNNGFDSDPVVAIMIDGTINGSLVRTGVIQSLDGTFKLDLGGGKLKTYDSSGLKAIEMVNQDIKFYDFQSGSNAQTGAIMSTYSGNDTSKNGLTIGAENNKYIAIGKHTSPTNTESFIDFDMGALGNPYPITFYKDVYAYGDFKQKLNNNYYYPITIVQSGNVWITTNQEVRINLDDSFNYCSFKSVNVSIIVTYRNTYSSLGEFYLNSYYIENNQLILKGGVTHLLINNGTNTWVTDGKMNVQYQVIGSK</sequence>
<organism evidence="2 3">
    <name type="scientific">Clostridium zeae</name>
    <dbReference type="NCBI Taxonomy" id="2759022"/>
    <lineage>
        <taxon>Bacteria</taxon>
        <taxon>Bacillati</taxon>
        <taxon>Bacillota</taxon>
        <taxon>Clostridia</taxon>
        <taxon>Eubacteriales</taxon>
        <taxon>Clostridiaceae</taxon>
        <taxon>Clostridium</taxon>
    </lineage>
</organism>
<dbReference type="Pfam" id="PF06605">
    <property type="entry name" value="Prophage_tail"/>
    <property type="match status" value="1"/>
</dbReference>
<protein>
    <recommendedName>
        <fullName evidence="1">Tail spike domain-containing protein</fullName>
    </recommendedName>
</protein>
<proteinExistence type="predicted"/>
<accession>A0ABQ1E7Q5</accession>
<dbReference type="InterPro" id="IPR010572">
    <property type="entry name" value="Tail_dom"/>
</dbReference>
<dbReference type="Proteomes" id="UP000663802">
    <property type="component" value="Unassembled WGS sequence"/>
</dbReference>
<evidence type="ECO:0000313" key="2">
    <source>
        <dbReference type="EMBL" id="GFZ30719.1"/>
    </source>
</evidence>
<dbReference type="NCBIfam" id="TIGR01665">
    <property type="entry name" value="put_anti_recept"/>
    <property type="match status" value="1"/>
</dbReference>
<evidence type="ECO:0000313" key="3">
    <source>
        <dbReference type="Proteomes" id="UP000663802"/>
    </source>
</evidence>
<name>A0ABQ1E7Q5_9CLOT</name>
<dbReference type="EMBL" id="BMBA01000001">
    <property type="protein sequence ID" value="GFZ30719.1"/>
    <property type="molecule type" value="Genomic_DNA"/>
</dbReference>
<keyword evidence="3" id="KW-1185">Reference proteome</keyword>
<evidence type="ECO:0000259" key="1">
    <source>
        <dbReference type="Pfam" id="PF06605"/>
    </source>
</evidence>
<dbReference type="InterPro" id="IPR007119">
    <property type="entry name" value="Phage_tail_spike_N"/>
</dbReference>
<feature type="domain" description="Tail spike" evidence="1">
    <location>
        <begin position="103"/>
        <end position="348"/>
    </location>
</feature>
<reference evidence="2 3" key="1">
    <citation type="journal article" date="2021" name="Int. J. Syst. Evol. Microbiol.">
        <title>Clostridium zeae sp. nov., isolated from corn silage.</title>
        <authorList>
            <person name="Kobayashi H."/>
            <person name="Tanizawa Y."/>
            <person name="Yagura M."/>
            <person name="Sakamoto M."/>
            <person name="Ohkuma M."/>
            <person name="Tohno M."/>
        </authorList>
    </citation>
    <scope>NUCLEOTIDE SEQUENCE [LARGE SCALE GENOMIC DNA]</scope>
    <source>
        <strain evidence="2 3">CSC2</strain>
    </source>
</reference>
<gene>
    <name evidence="2" type="ORF">CSC2_12450</name>
</gene>
<comment type="caution">
    <text evidence="2">The sequence shown here is derived from an EMBL/GenBank/DDBJ whole genome shotgun (WGS) entry which is preliminary data.</text>
</comment>
<dbReference type="RefSeq" id="WP_206868763.1">
    <property type="nucleotide sequence ID" value="NZ_BMBA01000001.1"/>
</dbReference>